<keyword evidence="4" id="KW-0418">Kinase</keyword>
<evidence type="ECO:0000256" key="3">
    <source>
        <dbReference type="ARBA" id="ARBA00022741"/>
    </source>
</evidence>
<comment type="caution">
    <text evidence="15">The sequence shown here is derived from an EMBL/GenBank/DDBJ whole genome shotgun (WGS) entry which is preliminary data.</text>
</comment>
<evidence type="ECO:0000256" key="8">
    <source>
        <dbReference type="PIRSR" id="PIRSR630616-1"/>
    </source>
</evidence>
<dbReference type="CDD" id="cd05117">
    <property type="entry name" value="STKc_CAMK"/>
    <property type="match status" value="1"/>
</dbReference>
<dbReference type="PANTHER" id="PTHR24350">
    <property type="entry name" value="SERINE/THREONINE-PROTEIN KINASE IAL-RELATED"/>
    <property type="match status" value="1"/>
</dbReference>
<comment type="catalytic activity">
    <reaction evidence="6">
        <text>L-threonyl-[protein] + ATP = O-phospho-L-threonyl-[protein] + ADP + H(+)</text>
        <dbReference type="Rhea" id="RHEA:46608"/>
        <dbReference type="Rhea" id="RHEA-COMP:11060"/>
        <dbReference type="Rhea" id="RHEA-COMP:11605"/>
        <dbReference type="ChEBI" id="CHEBI:15378"/>
        <dbReference type="ChEBI" id="CHEBI:30013"/>
        <dbReference type="ChEBI" id="CHEBI:30616"/>
        <dbReference type="ChEBI" id="CHEBI:61977"/>
        <dbReference type="ChEBI" id="CHEBI:456216"/>
        <dbReference type="EC" id="2.7.11.1"/>
    </reaction>
</comment>
<dbReference type="Pfam" id="PF00069">
    <property type="entry name" value="Pkinase"/>
    <property type="match status" value="1"/>
</dbReference>
<evidence type="ECO:0000256" key="10">
    <source>
        <dbReference type="PIRSR" id="PIRSR630616-3"/>
    </source>
</evidence>
<reference evidence="15 16" key="1">
    <citation type="journal article" date="2018" name="Elife">
        <title>Firefly genomes illuminate parallel origins of bioluminescence in beetles.</title>
        <authorList>
            <person name="Fallon T.R."/>
            <person name="Lower S.E."/>
            <person name="Chang C.H."/>
            <person name="Bessho-Uehara M."/>
            <person name="Martin G.J."/>
            <person name="Bewick A.J."/>
            <person name="Behringer M."/>
            <person name="Debat H.J."/>
            <person name="Wong I."/>
            <person name="Day J.C."/>
            <person name="Suvorov A."/>
            <person name="Silva C.J."/>
            <person name="Stanger-Hall K.F."/>
            <person name="Hall D.W."/>
            <person name="Schmitz R.J."/>
            <person name="Nelson D.R."/>
            <person name="Lewis S.M."/>
            <person name="Shigenobu S."/>
            <person name="Bybee S.M."/>
            <person name="Larracuente A.M."/>
            <person name="Oba Y."/>
            <person name="Weng J.K."/>
        </authorList>
    </citation>
    <scope>NUCLEOTIDE SEQUENCE [LARGE SCALE GENOMIC DNA]</scope>
    <source>
        <strain evidence="15">1611_PpyrPB1</strain>
        <tissue evidence="15">Whole body</tissue>
    </source>
</reference>
<evidence type="ECO:0000256" key="1">
    <source>
        <dbReference type="ARBA" id="ARBA00022527"/>
    </source>
</evidence>
<name>A0A5N4ARZ4_PHOPY</name>
<dbReference type="InterPro" id="IPR011009">
    <property type="entry name" value="Kinase-like_dom_sf"/>
</dbReference>
<dbReference type="EMBL" id="VVIM01000005">
    <property type="protein sequence ID" value="KAB0800081.1"/>
    <property type="molecule type" value="Genomic_DNA"/>
</dbReference>
<evidence type="ECO:0000256" key="13">
    <source>
        <dbReference type="SAM" id="MobiDB-lite"/>
    </source>
</evidence>
<feature type="binding site" evidence="11">
    <location>
        <position position="86"/>
    </location>
    <ligand>
        <name>ATP</name>
        <dbReference type="ChEBI" id="CHEBI:30616"/>
    </ligand>
</feature>
<dbReference type="InterPro" id="IPR008271">
    <property type="entry name" value="Ser/Thr_kinase_AS"/>
</dbReference>
<dbReference type="PROSITE" id="PS00107">
    <property type="entry name" value="PROTEIN_KINASE_ATP"/>
    <property type="match status" value="1"/>
</dbReference>
<evidence type="ECO:0000313" key="15">
    <source>
        <dbReference type="EMBL" id="KAB0800081.1"/>
    </source>
</evidence>
<proteinExistence type="inferred from homology"/>
<sequence length="445" mass="50505">MSKSFKRIRSFATNTTSNWNSSIKDTGKLKERDIYHVRLSDSSDLRSTYSFGEQIGRGGFGTVINVVDRHSEKEWALKIVSKAAVKEKIDTVYREIRILKMVNHPHIIYLDKVYESAKKIYLVLELCRGTLSTIYKEQKPFSESNARKIIRDLTSAVSYLHKHDIVHRDLKLENILIAKNPEDVHDELFIKITDFGLSIVKQGSGYENMLHDLCGTFVYMAPEIITMHSYSQQCDVWAIGIIMYMLLMGDLPFYSPDERVLTDMICESQPSYNNFPGSTEALDLLTKLLNKNPALRSTAVEVTQHPWIVGEEINEAKEPENVLDMMRLWRSDMMVVVLCDWVSEAKAIRELSPKNAGGNKQKVRDSVGMASSSAVASPANTLTRKQSMHLPVKNIRFDKAGGKRQQQEATEARRGTTNTPSRNQPMNDLQHGANLEVFKGNKNSK</sequence>
<evidence type="ECO:0000256" key="6">
    <source>
        <dbReference type="ARBA" id="ARBA00047899"/>
    </source>
</evidence>
<dbReference type="FunFam" id="3.30.200.20:FF:000315">
    <property type="entry name" value="Calcium-dependent protein kinase 3"/>
    <property type="match status" value="1"/>
</dbReference>
<keyword evidence="1 12" id="KW-0723">Serine/threonine-protein kinase</keyword>
<dbReference type="GO" id="GO:0005524">
    <property type="term" value="F:ATP binding"/>
    <property type="evidence" value="ECO:0007669"/>
    <property type="project" value="UniProtKB-UniRule"/>
</dbReference>
<keyword evidence="2" id="KW-0808">Transferase</keyword>
<dbReference type="SUPFAM" id="SSF56112">
    <property type="entry name" value="Protein kinase-like (PK-like)"/>
    <property type="match status" value="1"/>
</dbReference>
<gene>
    <name evidence="15" type="ORF">PPYR_07961</name>
</gene>
<organism evidence="15 16">
    <name type="scientific">Photinus pyralis</name>
    <name type="common">Common eastern firefly</name>
    <name type="synonym">Lampyris pyralis</name>
    <dbReference type="NCBI Taxonomy" id="7054"/>
    <lineage>
        <taxon>Eukaryota</taxon>
        <taxon>Metazoa</taxon>
        <taxon>Ecdysozoa</taxon>
        <taxon>Arthropoda</taxon>
        <taxon>Hexapoda</taxon>
        <taxon>Insecta</taxon>
        <taxon>Pterygota</taxon>
        <taxon>Neoptera</taxon>
        <taxon>Endopterygota</taxon>
        <taxon>Coleoptera</taxon>
        <taxon>Polyphaga</taxon>
        <taxon>Elateriformia</taxon>
        <taxon>Elateroidea</taxon>
        <taxon>Lampyridae</taxon>
        <taxon>Lampyrinae</taxon>
        <taxon>Photinus</taxon>
    </lineage>
</organism>
<dbReference type="FunFam" id="1.10.510.10:FF:000571">
    <property type="entry name" value="Maternal embryonic leucine zipper kinase"/>
    <property type="match status" value="1"/>
</dbReference>
<feature type="active site" description="Proton acceptor" evidence="8">
    <location>
        <position position="169"/>
    </location>
</feature>
<protein>
    <recommendedName>
        <fullName evidence="14">Protein kinase domain-containing protein</fullName>
    </recommendedName>
</protein>
<accession>A0A5N4ARZ4</accession>
<comment type="similarity">
    <text evidence="12">Belongs to the protein kinase superfamily.</text>
</comment>
<feature type="domain" description="Protein kinase" evidence="14">
    <location>
        <begin position="49"/>
        <end position="308"/>
    </location>
</feature>
<feature type="compositionally biased region" description="Polar residues" evidence="13">
    <location>
        <begin position="415"/>
        <end position="427"/>
    </location>
</feature>
<evidence type="ECO:0000256" key="2">
    <source>
        <dbReference type="ARBA" id="ARBA00022679"/>
    </source>
</evidence>
<keyword evidence="5 9" id="KW-0067">ATP-binding</keyword>
<evidence type="ECO:0000256" key="11">
    <source>
        <dbReference type="PROSITE-ProRule" id="PRU10141"/>
    </source>
</evidence>
<dbReference type="PROSITE" id="PS50011">
    <property type="entry name" value="PROTEIN_KINASE_DOM"/>
    <property type="match status" value="1"/>
</dbReference>
<dbReference type="AlphaFoldDB" id="A0A5N4ARZ4"/>
<feature type="binding site" evidence="9">
    <location>
        <position position="194"/>
    </location>
    <ligand>
        <name>ATP</name>
        <dbReference type="ChEBI" id="CHEBI:30616"/>
    </ligand>
</feature>
<feature type="binding site" evidence="9">
    <location>
        <begin position="173"/>
        <end position="174"/>
    </location>
    <ligand>
        <name>ATP</name>
        <dbReference type="ChEBI" id="CHEBI:30616"/>
    </ligand>
</feature>
<dbReference type="Proteomes" id="UP000327044">
    <property type="component" value="Unassembled WGS sequence"/>
</dbReference>
<feature type="compositionally biased region" description="Low complexity" evidence="13">
    <location>
        <begin position="370"/>
        <end position="379"/>
    </location>
</feature>
<dbReference type="InParanoid" id="A0A5N4ARZ4"/>
<keyword evidence="3 9" id="KW-0547">Nucleotide-binding</keyword>
<dbReference type="InterPro" id="IPR000719">
    <property type="entry name" value="Prot_kinase_dom"/>
</dbReference>
<dbReference type="Gene3D" id="1.10.510.10">
    <property type="entry name" value="Transferase(Phosphotransferase) domain 1"/>
    <property type="match status" value="1"/>
</dbReference>
<comment type="catalytic activity">
    <reaction evidence="7">
        <text>L-seryl-[protein] + ATP = O-phospho-L-seryl-[protein] + ADP + H(+)</text>
        <dbReference type="Rhea" id="RHEA:17989"/>
        <dbReference type="Rhea" id="RHEA-COMP:9863"/>
        <dbReference type="Rhea" id="RHEA-COMP:11604"/>
        <dbReference type="ChEBI" id="CHEBI:15378"/>
        <dbReference type="ChEBI" id="CHEBI:29999"/>
        <dbReference type="ChEBI" id="CHEBI:30616"/>
        <dbReference type="ChEBI" id="CHEBI:83421"/>
        <dbReference type="ChEBI" id="CHEBI:456216"/>
        <dbReference type="EC" id="2.7.11.1"/>
    </reaction>
</comment>
<evidence type="ECO:0000256" key="4">
    <source>
        <dbReference type="ARBA" id="ARBA00022777"/>
    </source>
</evidence>
<evidence type="ECO:0000313" key="16">
    <source>
        <dbReference type="Proteomes" id="UP000327044"/>
    </source>
</evidence>
<dbReference type="SMART" id="SM00220">
    <property type="entry name" value="S_TKc"/>
    <property type="match status" value="1"/>
</dbReference>
<feature type="cross-link" description="Glycyl lysine isopeptide (Lys-Gly) (interchain with G-Cter in SUMO2)" evidence="10">
    <location>
        <position position="171"/>
    </location>
</feature>
<evidence type="ECO:0000256" key="12">
    <source>
        <dbReference type="RuleBase" id="RU000304"/>
    </source>
</evidence>
<feature type="binding site" evidence="9">
    <location>
        <position position="78"/>
    </location>
    <ligand>
        <name>ATP</name>
        <dbReference type="ChEBI" id="CHEBI:30616"/>
    </ligand>
</feature>
<evidence type="ECO:0000259" key="14">
    <source>
        <dbReference type="PROSITE" id="PS50011"/>
    </source>
</evidence>
<evidence type="ECO:0000256" key="7">
    <source>
        <dbReference type="ARBA" id="ARBA00048679"/>
    </source>
</evidence>
<keyword evidence="16" id="KW-1185">Reference proteome</keyword>
<feature type="region of interest" description="Disordered" evidence="13">
    <location>
        <begin position="370"/>
        <end position="433"/>
    </location>
</feature>
<evidence type="ECO:0000256" key="5">
    <source>
        <dbReference type="ARBA" id="ARBA00022840"/>
    </source>
</evidence>
<evidence type="ECO:0000256" key="9">
    <source>
        <dbReference type="PIRSR" id="PIRSR630616-2"/>
    </source>
</evidence>
<dbReference type="PROSITE" id="PS00108">
    <property type="entry name" value="PROTEIN_KINASE_ST"/>
    <property type="match status" value="1"/>
</dbReference>
<dbReference type="InterPro" id="IPR030616">
    <property type="entry name" value="Aur-like"/>
</dbReference>
<dbReference type="GO" id="GO:0004674">
    <property type="term" value="F:protein serine/threonine kinase activity"/>
    <property type="evidence" value="ECO:0007669"/>
    <property type="project" value="UniProtKB-KW"/>
</dbReference>
<dbReference type="InterPro" id="IPR017441">
    <property type="entry name" value="Protein_kinase_ATP_BS"/>
</dbReference>